<dbReference type="GO" id="GO:0016020">
    <property type="term" value="C:membrane"/>
    <property type="evidence" value="ECO:0007669"/>
    <property type="project" value="UniProtKB-SubCell"/>
</dbReference>
<name>A0A3P3ZMV4_9ZZZZ</name>
<dbReference type="NCBIfam" id="TIGR03717">
    <property type="entry name" value="R_switched_YjbE"/>
    <property type="match status" value="1"/>
</dbReference>
<feature type="transmembrane region" description="Helical" evidence="5">
    <location>
        <begin position="160"/>
        <end position="181"/>
    </location>
</feature>
<evidence type="ECO:0000256" key="4">
    <source>
        <dbReference type="ARBA" id="ARBA00023136"/>
    </source>
</evidence>
<dbReference type="Pfam" id="PF03741">
    <property type="entry name" value="TerC"/>
    <property type="match status" value="1"/>
</dbReference>
<evidence type="ECO:0000256" key="3">
    <source>
        <dbReference type="ARBA" id="ARBA00022989"/>
    </source>
</evidence>
<keyword evidence="4 5" id="KW-0472">Membrane</keyword>
<organism evidence="6">
    <name type="scientific">mine drainage metagenome</name>
    <dbReference type="NCBI Taxonomy" id="410659"/>
    <lineage>
        <taxon>unclassified sequences</taxon>
        <taxon>metagenomes</taxon>
        <taxon>ecological metagenomes</taxon>
    </lineage>
</organism>
<evidence type="ECO:0000256" key="2">
    <source>
        <dbReference type="ARBA" id="ARBA00022692"/>
    </source>
</evidence>
<evidence type="ECO:0000313" key="6">
    <source>
        <dbReference type="EMBL" id="VAY87674.1"/>
    </source>
</evidence>
<dbReference type="InterPro" id="IPR022301">
    <property type="entry name" value="Integral_membrane_YjbE"/>
</dbReference>
<dbReference type="PANTHER" id="PTHR30238">
    <property type="entry name" value="MEMBRANE BOUND PREDICTED REDOX MODULATOR"/>
    <property type="match status" value="1"/>
</dbReference>
<dbReference type="InterPro" id="IPR005496">
    <property type="entry name" value="Integral_membrane_TerC"/>
</dbReference>
<accession>A0A3P3ZMV4</accession>
<feature type="transmembrane region" description="Helical" evidence="5">
    <location>
        <begin position="6"/>
        <end position="30"/>
    </location>
</feature>
<gene>
    <name evidence="6" type="primary">yjbE</name>
    <name evidence="6" type="ORF">CARN8_2290013</name>
</gene>
<keyword evidence="3 5" id="KW-1133">Transmembrane helix</keyword>
<sequence length="215" mass="22979">MDMTFWLALGQIILINLILSGDNAAVIALAACRLEPAQRSIALWWGSLGAVGLRIGLTLLATSLLAWPGIQLLGGAVLLWVSYGLGAPEAPSEIGESPVQGRWRAIRTILVADVFMSLDNVLSLAGVARGDHLLLILGLLTSLPLVVMGSSLLLRLFERFPWVVVLGAALLAQVGGAMLASDSLWQRLPWGPWPHAALVFSLFCAFLVGLLRLRS</sequence>
<reference evidence="6" key="1">
    <citation type="submission" date="2018-10" db="EMBL/GenBank/DDBJ databases">
        <authorList>
            <person name="Plewniak F."/>
        </authorList>
    </citation>
    <scope>NUCLEOTIDE SEQUENCE</scope>
</reference>
<dbReference type="AlphaFoldDB" id="A0A3P3ZMV4"/>
<protein>
    <submittedName>
        <fullName evidence="6">Uncharacterized membrane protein YjbE</fullName>
    </submittedName>
</protein>
<evidence type="ECO:0000256" key="1">
    <source>
        <dbReference type="ARBA" id="ARBA00004141"/>
    </source>
</evidence>
<feature type="transmembrane region" description="Helical" evidence="5">
    <location>
        <begin position="42"/>
        <end position="60"/>
    </location>
</feature>
<comment type="subcellular location">
    <subcellularLocation>
        <location evidence="1">Membrane</location>
        <topology evidence="1">Multi-pass membrane protein</topology>
    </subcellularLocation>
</comment>
<proteinExistence type="predicted"/>
<dbReference type="PANTHER" id="PTHR30238:SF4">
    <property type="entry name" value="SLL1022 PROTEIN"/>
    <property type="match status" value="1"/>
</dbReference>
<feature type="transmembrane region" description="Helical" evidence="5">
    <location>
        <begin position="193"/>
        <end position="213"/>
    </location>
</feature>
<dbReference type="EMBL" id="UOYP01000145">
    <property type="protein sequence ID" value="VAY87674.1"/>
    <property type="molecule type" value="Genomic_DNA"/>
</dbReference>
<evidence type="ECO:0000256" key="5">
    <source>
        <dbReference type="SAM" id="Phobius"/>
    </source>
</evidence>
<feature type="transmembrane region" description="Helical" evidence="5">
    <location>
        <begin position="133"/>
        <end position="153"/>
    </location>
</feature>
<keyword evidence="2 5" id="KW-0812">Transmembrane</keyword>